<dbReference type="SUPFAM" id="SSF52540">
    <property type="entry name" value="P-loop containing nucleoside triphosphate hydrolases"/>
    <property type="match status" value="2"/>
</dbReference>
<protein>
    <submittedName>
        <fullName evidence="7">ATP-binding cassette domain-containing protein</fullName>
    </submittedName>
</protein>
<keyword evidence="1" id="KW-0677">Repeat</keyword>
<dbReference type="InterPro" id="IPR027417">
    <property type="entry name" value="P-loop_NTPase"/>
</dbReference>
<dbReference type="InterPro" id="IPR050611">
    <property type="entry name" value="ABCF"/>
</dbReference>
<dbReference type="RefSeq" id="WP_234623473.1">
    <property type="nucleotide sequence ID" value="NZ_JAHWXT010000004.1"/>
</dbReference>
<evidence type="ECO:0000259" key="6">
    <source>
        <dbReference type="PROSITE" id="PS50893"/>
    </source>
</evidence>
<feature type="domain" description="ABC transporter" evidence="6">
    <location>
        <begin position="5"/>
        <end position="238"/>
    </location>
</feature>
<dbReference type="GO" id="GO:0005524">
    <property type="term" value="F:ATP binding"/>
    <property type="evidence" value="ECO:0007669"/>
    <property type="project" value="UniProtKB-KW"/>
</dbReference>
<evidence type="ECO:0000313" key="8">
    <source>
        <dbReference type="Proteomes" id="UP000887320"/>
    </source>
</evidence>
<dbReference type="InterPro" id="IPR003439">
    <property type="entry name" value="ABC_transporter-like_ATP-bd"/>
</dbReference>
<keyword evidence="4" id="KW-0175">Coiled coil</keyword>
<gene>
    <name evidence="7" type="ORF">KW868_12020</name>
</gene>
<dbReference type="InterPro" id="IPR003593">
    <property type="entry name" value="AAA+_ATPase"/>
</dbReference>
<evidence type="ECO:0000313" key="7">
    <source>
        <dbReference type="EMBL" id="MCF0265179.1"/>
    </source>
</evidence>
<evidence type="ECO:0000256" key="1">
    <source>
        <dbReference type="ARBA" id="ARBA00022737"/>
    </source>
</evidence>
<dbReference type="PROSITE" id="PS50893">
    <property type="entry name" value="ABC_TRANSPORTER_2"/>
    <property type="match status" value="1"/>
</dbReference>
<organism evidence="7 8">
    <name type="scientific">Acinetobacter guillouiae</name>
    <name type="common">Acinetobacter genomosp. 11</name>
    <dbReference type="NCBI Taxonomy" id="106649"/>
    <lineage>
        <taxon>Bacteria</taxon>
        <taxon>Pseudomonadati</taxon>
        <taxon>Pseudomonadota</taxon>
        <taxon>Gammaproteobacteria</taxon>
        <taxon>Moraxellales</taxon>
        <taxon>Moraxellaceae</taxon>
        <taxon>Acinetobacter</taxon>
    </lineage>
</organism>
<accession>A0A8X8KD29</accession>
<feature type="coiled-coil region" evidence="4">
    <location>
        <begin position="227"/>
        <end position="254"/>
    </location>
</feature>
<dbReference type="AlphaFoldDB" id="A0A8X8KD29"/>
<dbReference type="GO" id="GO:0016887">
    <property type="term" value="F:ATP hydrolysis activity"/>
    <property type="evidence" value="ECO:0007669"/>
    <property type="project" value="InterPro"/>
</dbReference>
<dbReference type="EMBL" id="JAHWXT010000004">
    <property type="protein sequence ID" value="MCF0265179.1"/>
    <property type="molecule type" value="Genomic_DNA"/>
</dbReference>
<dbReference type="Pfam" id="PF00005">
    <property type="entry name" value="ABC_tran"/>
    <property type="match status" value="2"/>
</dbReference>
<proteinExistence type="predicted"/>
<comment type="caution">
    <text evidence="7">The sequence shown here is derived from an EMBL/GenBank/DDBJ whole genome shotgun (WGS) entry which is preliminary data.</text>
</comment>
<evidence type="ECO:0000256" key="2">
    <source>
        <dbReference type="ARBA" id="ARBA00022741"/>
    </source>
</evidence>
<dbReference type="PANTHER" id="PTHR19211">
    <property type="entry name" value="ATP-BINDING TRANSPORT PROTEIN-RELATED"/>
    <property type="match status" value="1"/>
</dbReference>
<keyword evidence="2" id="KW-0547">Nucleotide-binding</keyword>
<dbReference type="Proteomes" id="UP000887320">
    <property type="component" value="Unassembled WGS sequence"/>
</dbReference>
<keyword evidence="3 7" id="KW-0067">ATP-binding</keyword>
<dbReference type="Gene3D" id="3.40.50.300">
    <property type="entry name" value="P-loop containing nucleotide triphosphate hydrolases"/>
    <property type="match status" value="2"/>
</dbReference>
<dbReference type="PANTHER" id="PTHR19211:SF6">
    <property type="entry name" value="BLL7188 PROTEIN"/>
    <property type="match status" value="1"/>
</dbReference>
<sequence>MQQACIISNLSLAFPTQTMFTQLNFVLFSGQTSAVIGRNGLGKSLLFKLLHLQQHSDLAYSGQIAWHIQHDYLAQLQRLNAKTIAEALDIAHLHNAFERIENSSASFEDYDLVENCWDLPQKWQQILSNAQLPLDLNFPIQYLSEGQKTKLALCRLFLKQDHYLLLDEPSNHLDAMARKWLIESIQAHKAGVCIISHDLQLLNQVQHIYALTAQGLQHVSGNYADYVQQHQQQIHALTQSIQQEKREFKQLKQQQHDSLMKAQKRQRKGAQLRDSNSQAKILLDFKKEQAGQSFGKLRAQQIRQADETQSSLQEKQTTLEKIKPQRFDFQFQSSKQGEILRIHDLQLPYTTTQKIKLSLQASEKIQLKGANGVGKSTLLKMIDQSQSTEIFFTGQSLYLDQNFSLLNDDLSVIENLAKFNPDLLEVEWRNLLGQLRIRREKALLKLGQLSGGEKLKVALLGISHHHQNIDLLLLDEPENHLDIESRELLAQAIEQFKGAVILVSHDDCFVKQSGVNEAFLLS</sequence>
<evidence type="ECO:0000256" key="5">
    <source>
        <dbReference type="SAM" id="MobiDB-lite"/>
    </source>
</evidence>
<dbReference type="SMART" id="SM00382">
    <property type="entry name" value="AAA"/>
    <property type="match status" value="2"/>
</dbReference>
<name>A0A8X8KD29_ACIGI</name>
<feature type="region of interest" description="Disordered" evidence="5">
    <location>
        <begin position="255"/>
        <end position="275"/>
    </location>
</feature>
<evidence type="ECO:0000256" key="3">
    <source>
        <dbReference type="ARBA" id="ARBA00022840"/>
    </source>
</evidence>
<reference evidence="7" key="1">
    <citation type="submission" date="2021-07" db="EMBL/GenBank/DDBJ databases">
        <authorList>
            <person name="Fernandez M."/>
            <person name="Pereira P."/>
            <person name="Torres Tejerizo G.A."/>
            <person name="Gonzalez P."/>
            <person name="Agostini E."/>
        </authorList>
    </citation>
    <scope>NUCLEOTIDE SEQUENCE</scope>
    <source>
        <strain evidence="7">SFC 500-1A</strain>
    </source>
</reference>
<evidence type="ECO:0000256" key="4">
    <source>
        <dbReference type="SAM" id="Coils"/>
    </source>
</evidence>